<proteinExistence type="predicted"/>
<sequence>MPKRKTDRQNFKQRKQGFFNQSELAAWLGVSPNSVALIAKRFNLTDLDGSYPEAAVWRKVLGVIPRHEDDRALLRRPLKCSAWFASKTGLPRSTIRRKIRAGTLEYPVGVQLAVESEGGFAPRSRRWIPSIIEALAEGKAPPAFDQVETENARLPLAPAGDVESLPPPTINVFEQIVRGGVGGTQQ</sequence>
<dbReference type="Proteomes" id="UP000244904">
    <property type="component" value="Unassembled WGS sequence"/>
</dbReference>
<evidence type="ECO:0000313" key="1">
    <source>
        <dbReference type="EMBL" id="SPF78102.1"/>
    </source>
</evidence>
<reference evidence="2" key="1">
    <citation type="submission" date="2018-03" db="EMBL/GenBank/DDBJ databases">
        <authorList>
            <person name="Rodrigo-Torres L."/>
            <person name="Arahal R. D."/>
            <person name="Lucena T."/>
        </authorList>
    </citation>
    <scope>NUCLEOTIDE SEQUENCE [LARGE SCALE GENOMIC DNA]</scope>
    <source>
        <strain evidence="2">CECT 8871</strain>
    </source>
</reference>
<protein>
    <submittedName>
        <fullName evidence="1">Uncharacterized protein</fullName>
    </submittedName>
</protein>
<gene>
    <name evidence="1" type="ORF">PRI8871_00693</name>
</gene>
<dbReference type="EMBL" id="OMOJ01000001">
    <property type="protein sequence ID" value="SPF78102.1"/>
    <property type="molecule type" value="Genomic_DNA"/>
</dbReference>
<evidence type="ECO:0000313" key="2">
    <source>
        <dbReference type="Proteomes" id="UP000244904"/>
    </source>
</evidence>
<organism evidence="1 2">
    <name type="scientific">Pseudoprimorskyibacter insulae</name>
    <dbReference type="NCBI Taxonomy" id="1695997"/>
    <lineage>
        <taxon>Bacteria</taxon>
        <taxon>Pseudomonadati</taxon>
        <taxon>Pseudomonadota</taxon>
        <taxon>Alphaproteobacteria</taxon>
        <taxon>Rhodobacterales</taxon>
        <taxon>Paracoccaceae</taxon>
        <taxon>Pseudoprimorskyibacter</taxon>
    </lineage>
</organism>
<dbReference type="RefSeq" id="WP_108884776.1">
    <property type="nucleotide sequence ID" value="NZ_OMOJ01000001.1"/>
</dbReference>
<keyword evidence="2" id="KW-1185">Reference proteome</keyword>
<dbReference type="OrthoDB" id="7838867at2"/>
<name>A0A2R8APZ2_9RHOB</name>
<accession>A0A2R8APZ2</accession>
<dbReference type="AlphaFoldDB" id="A0A2R8APZ2"/>